<keyword evidence="1" id="KW-0472">Membrane</keyword>
<dbReference type="KEGG" id="vg:6372549"/>
<organismHost>
    <name type="scientific">Pseudomonas chlororaphis</name>
    <dbReference type="NCBI Taxonomy" id="587753"/>
</organismHost>
<keyword evidence="1" id="KW-0812">Transmembrane</keyword>
<name>B3FK40_BP201</name>
<dbReference type="EMBL" id="EU197055">
    <property type="protein sequence ID" value="ABY62898.1"/>
    <property type="molecule type" value="Genomic_DNA"/>
</dbReference>
<feature type="transmembrane region" description="Helical" evidence="1">
    <location>
        <begin position="32"/>
        <end position="49"/>
    </location>
</feature>
<evidence type="ECO:0000313" key="2">
    <source>
        <dbReference type="EMBL" id="ABY62898.1"/>
    </source>
</evidence>
<evidence type="ECO:0000256" key="1">
    <source>
        <dbReference type="SAM" id="Phobius"/>
    </source>
</evidence>
<accession>B3FK40</accession>
<proteinExistence type="predicted"/>
<protein>
    <submittedName>
        <fullName evidence="2">Uncharacterized protein</fullName>
    </submittedName>
</protein>
<organism evidence="2 3">
    <name type="scientific">Pseudomonas phage 201phi2-1</name>
    <name type="common">Pseudomonas chlororaphis phage 201phi2-1</name>
    <dbReference type="NCBI Taxonomy" id="198110"/>
    <lineage>
        <taxon>Viruses</taxon>
        <taxon>Duplodnaviria</taxon>
        <taxon>Heunggongvirae</taxon>
        <taxon>Uroviricota</taxon>
        <taxon>Caudoviricetes</taxon>
        <taxon>Chimalliviridae</taxon>
        <taxon>Serwervirus</taxon>
        <taxon>Serwervirus 201phi21</taxon>
    </lineage>
</organism>
<reference evidence="2 3" key="1">
    <citation type="journal article" date="2008" name="Virology">
        <title>Characterization of Pseudomonas chlororaphis myovirus 201varphi2-1 via genomic sequencing, mass spectrometry, and electron microscopy.</title>
        <authorList>
            <person name="Thomas J.A."/>
            <person name="Rolando M.R."/>
            <person name="Carroll C.A."/>
            <person name="Shen P.S."/>
            <person name="Belnap D.M."/>
            <person name="Weintraub S.T."/>
            <person name="Serwer P."/>
            <person name="Hardies S.C."/>
        </authorList>
    </citation>
    <scope>NUCLEOTIDE SEQUENCE</scope>
</reference>
<evidence type="ECO:0000313" key="3">
    <source>
        <dbReference type="Proteomes" id="UP000002421"/>
    </source>
</evidence>
<keyword evidence="3" id="KW-1185">Reference proteome</keyword>
<keyword evidence="1" id="KW-1133">Transmembrane helix</keyword>
<dbReference type="RefSeq" id="YP_001956790.1">
    <property type="nucleotide sequence ID" value="NC_010821.1"/>
</dbReference>
<feature type="transmembrane region" description="Helical" evidence="1">
    <location>
        <begin position="6"/>
        <end position="25"/>
    </location>
</feature>
<dbReference type="Proteomes" id="UP000002421">
    <property type="component" value="Segment"/>
</dbReference>
<gene>
    <name evidence="2" type="ORF">201phi2-1p065</name>
</gene>
<sequence>MSSWAASWGLNGLLVLAVLYLFAFAASKNKRVLHIALVFFLGLAMYGTLPADAFMCR</sequence>